<organism evidence="1">
    <name type="scientific">marine sediment metagenome</name>
    <dbReference type="NCBI Taxonomy" id="412755"/>
    <lineage>
        <taxon>unclassified sequences</taxon>
        <taxon>metagenomes</taxon>
        <taxon>ecological metagenomes</taxon>
    </lineage>
</organism>
<dbReference type="AlphaFoldDB" id="A0A0F9GUL9"/>
<name>A0A0F9GUL9_9ZZZZ</name>
<comment type="caution">
    <text evidence="1">The sequence shown here is derived from an EMBL/GenBank/DDBJ whole genome shotgun (WGS) entry which is preliminary data.</text>
</comment>
<reference evidence="1" key="1">
    <citation type="journal article" date="2015" name="Nature">
        <title>Complex archaea that bridge the gap between prokaryotes and eukaryotes.</title>
        <authorList>
            <person name="Spang A."/>
            <person name="Saw J.H."/>
            <person name="Jorgensen S.L."/>
            <person name="Zaremba-Niedzwiedzka K."/>
            <person name="Martijn J."/>
            <person name="Lind A.E."/>
            <person name="van Eijk R."/>
            <person name="Schleper C."/>
            <person name="Guy L."/>
            <person name="Ettema T.J."/>
        </authorList>
    </citation>
    <scope>NUCLEOTIDE SEQUENCE</scope>
</reference>
<protein>
    <submittedName>
        <fullName evidence="1">Uncharacterized protein</fullName>
    </submittedName>
</protein>
<gene>
    <name evidence="1" type="ORF">LCGC14_1783530</name>
</gene>
<dbReference type="EMBL" id="LAZR01016905">
    <property type="protein sequence ID" value="KKM02530.1"/>
    <property type="molecule type" value="Genomic_DNA"/>
</dbReference>
<proteinExistence type="predicted"/>
<accession>A0A0F9GUL9</accession>
<evidence type="ECO:0000313" key="1">
    <source>
        <dbReference type="EMBL" id="KKM02530.1"/>
    </source>
</evidence>
<sequence length="72" mass="8295">MLDKVNKIAVFWKKCKISRLRFVEEKSFTLLFVMKFSQTMLAFKQIVTIKSLVSIMPTGKVVNGTLTFSSFI</sequence>